<dbReference type="PANTHER" id="PTHR21016:SF25">
    <property type="entry name" value="TM2 DOMAIN-CONTAINING PROTEIN DDB_G0277895-RELATED"/>
    <property type="match status" value="1"/>
</dbReference>
<feature type="domain" description="TM2" evidence="5">
    <location>
        <begin position="46"/>
        <end position="93"/>
    </location>
</feature>
<comment type="caution">
    <text evidence="6">The sequence shown here is derived from an EMBL/GenBank/DDBJ whole genome shotgun (WGS) entry which is preliminary data.</text>
</comment>
<reference evidence="6 7" key="1">
    <citation type="journal article" date="2014" name="Genome Announc.">
        <title>Draft genome sequences of eight enterohepatic helicobacter species isolated from both laboratory and wild rodents.</title>
        <authorList>
            <person name="Sheh A."/>
            <person name="Shen Z."/>
            <person name="Fox J.G."/>
        </authorList>
    </citation>
    <scope>NUCLEOTIDE SEQUENCE [LARGE SCALE GENOMIC DNA]</scope>
    <source>
        <strain evidence="6 7">Missouri</strain>
    </source>
</reference>
<evidence type="ECO:0000256" key="1">
    <source>
        <dbReference type="ARBA" id="ARBA00004141"/>
    </source>
</evidence>
<keyword evidence="2" id="KW-0812">Transmembrane</keyword>
<dbReference type="InterPro" id="IPR050932">
    <property type="entry name" value="TM2D1-3-like"/>
</dbReference>
<protein>
    <submittedName>
        <fullName evidence="6">TM2 domain-containing protein</fullName>
    </submittedName>
</protein>
<evidence type="ECO:0000256" key="3">
    <source>
        <dbReference type="ARBA" id="ARBA00022989"/>
    </source>
</evidence>
<dbReference type="RefSeq" id="WP_004088441.1">
    <property type="nucleotide sequence ID" value="NZ_JAERIZ010000047.1"/>
</dbReference>
<evidence type="ECO:0000313" key="6">
    <source>
        <dbReference type="EMBL" id="TLE05765.1"/>
    </source>
</evidence>
<dbReference type="EMBL" id="JRPH02000005">
    <property type="protein sequence ID" value="TLE05765.1"/>
    <property type="molecule type" value="Genomic_DNA"/>
</dbReference>
<accession>A0A6D2C7U3</accession>
<gene>
    <name evidence="6" type="ORF">LS77_002305</name>
</gene>
<dbReference type="Proteomes" id="UP000029870">
    <property type="component" value="Unassembled WGS sequence"/>
</dbReference>
<dbReference type="GeneID" id="60657332"/>
<keyword evidence="4" id="KW-0472">Membrane</keyword>
<dbReference type="Pfam" id="PF05154">
    <property type="entry name" value="TM2"/>
    <property type="match status" value="1"/>
</dbReference>
<evidence type="ECO:0000256" key="4">
    <source>
        <dbReference type="ARBA" id="ARBA00023136"/>
    </source>
</evidence>
<proteinExistence type="predicted"/>
<name>A0A6D2C7U3_9HELI</name>
<evidence type="ECO:0000313" key="7">
    <source>
        <dbReference type="Proteomes" id="UP000029870"/>
    </source>
</evidence>
<dbReference type="GO" id="GO:0016020">
    <property type="term" value="C:membrane"/>
    <property type="evidence" value="ECO:0007669"/>
    <property type="project" value="UniProtKB-SubCell"/>
</dbReference>
<organism evidence="6 7">
    <name type="scientific">Helicobacter bilis</name>
    <dbReference type="NCBI Taxonomy" id="37372"/>
    <lineage>
        <taxon>Bacteria</taxon>
        <taxon>Pseudomonadati</taxon>
        <taxon>Campylobacterota</taxon>
        <taxon>Epsilonproteobacteria</taxon>
        <taxon>Campylobacterales</taxon>
        <taxon>Helicobacteraceae</taxon>
        <taxon>Helicobacter</taxon>
    </lineage>
</organism>
<evidence type="ECO:0000256" key="2">
    <source>
        <dbReference type="ARBA" id="ARBA00022692"/>
    </source>
</evidence>
<comment type="subcellular location">
    <subcellularLocation>
        <location evidence="1">Membrane</location>
        <topology evidence="1">Multi-pass membrane protein</topology>
    </subcellularLocation>
</comment>
<keyword evidence="3" id="KW-1133">Transmembrane helix</keyword>
<dbReference type="InterPro" id="IPR007829">
    <property type="entry name" value="TM2"/>
</dbReference>
<dbReference type="PANTHER" id="PTHR21016">
    <property type="entry name" value="BETA-AMYLOID BINDING PROTEIN-RELATED"/>
    <property type="match status" value="1"/>
</dbReference>
<sequence length="116" mass="12751">MDQSQLMALTATWANLLPEGTLVGIQKWLEKLPDDKASMLATIQFKTPMTGLICGIIGGVVGVDRFYKGDIGMGIAKICTLGGLYIWWLADLFFVQKGIKVDNLNKLNMMLMQLGV</sequence>
<evidence type="ECO:0000259" key="5">
    <source>
        <dbReference type="Pfam" id="PF05154"/>
    </source>
</evidence>
<dbReference type="AlphaFoldDB" id="A0A6D2C7U3"/>